<evidence type="ECO:0000313" key="2">
    <source>
        <dbReference type="Proteomes" id="UP000231542"/>
    </source>
</evidence>
<accession>A0A2H0YWA4</accession>
<name>A0A2H0YWA4_9BACT</name>
<evidence type="ECO:0000313" key="1">
    <source>
        <dbReference type="EMBL" id="PIS42022.1"/>
    </source>
</evidence>
<proteinExistence type="predicted"/>
<gene>
    <name evidence="1" type="ORF">COT24_05700</name>
</gene>
<dbReference type="Proteomes" id="UP000231542">
    <property type="component" value="Unassembled WGS sequence"/>
</dbReference>
<comment type="caution">
    <text evidence="1">The sequence shown here is derived from an EMBL/GenBank/DDBJ whole genome shotgun (WGS) entry which is preliminary data.</text>
</comment>
<dbReference type="AlphaFoldDB" id="A0A2H0YWA4"/>
<dbReference type="EMBL" id="PEXU01000062">
    <property type="protein sequence ID" value="PIS42022.1"/>
    <property type="molecule type" value="Genomic_DNA"/>
</dbReference>
<reference evidence="1 2" key="1">
    <citation type="submission" date="2017-09" db="EMBL/GenBank/DDBJ databases">
        <title>Depth-based differentiation of microbial function through sediment-hosted aquifers and enrichment of novel symbionts in the deep terrestrial subsurface.</title>
        <authorList>
            <person name="Probst A.J."/>
            <person name="Ladd B."/>
            <person name="Jarett J.K."/>
            <person name="Geller-Mcgrath D.E."/>
            <person name="Sieber C.M."/>
            <person name="Emerson J.B."/>
            <person name="Anantharaman K."/>
            <person name="Thomas B.C."/>
            <person name="Malmstrom R."/>
            <person name="Stieglmeier M."/>
            <person name="Klingl A."/>
            <person name="Woyke T."/>
            <person name="Ryan C.M."/>
            <person name="Banfield J.F."/>
        </authorList>
    </citation>
    <scope>NUCLEOTIDE SEQUENCE [LARGE SCALE GENOMIC DNA]</scope>
    <source>
        <strain evidence="1">CG08_land_8_20_14_0_20_40_16</strain>
    </source>
</reference>
<organism evidence="1 2">
    <name type="scientific">Candidatus Kerfeldbacteria bacterium CG08_land_8_20_14_0_20_40_16</name>
    <dbReference type="NCBI Taxonomy" id="2014244"/>
    <lineage>
        <taxon>Bacteria</taxon>
        <taxon>Candidatus Kerfeldiibacteriota</taxon>
    </lineage>
</organism>
<protein>
    <submittedName>
        <fullName evidence="1">Uncharacterized protein</fullName>
    </submittedName>
</protein>
<sequence>MLEQKHNWRILIVIVFFVSFVMVGSKAVKTLASSQPDWTETNVSGWAWIGNAQDAIPHIGWISTNCYNYFDGFGVVSQCSGSSDYGLKIDPITGDISGYMWGAVQDDSGATTGIGWIDFSPPPFVMSTLPSSLTYPARVEPSGSPYAGQMSGWIKIDSLAEIGKKLGYSDWGWVLLGPEPGADHFPVDPNGWGVYIDFNTGKVSGYAWSGGSVTGDTFPPEYEQVSTGLGWIDFGDSVRDPNYPIATYQDEALHGWAWIGNADSVLPPYSANIGWIALNCENAGQNGEDICGSTGDFKVTVDPTSGEVGGYGWSGWSDPNQIIEELGSCQENSSACSPIGWIDFDPLLYPDWPNFSAKFFQEDPPPFFDPHNPDSSDPLYDYEAGDVAGWARIVTLKKAGENTDKQDWGWVKLHPTNNENDSHPADYGITINFNSGTLDGYAWSSGGTVAVDSYDRNVGLGWISFEKTIPGLPPTYVAPFLETQQGDIFSTEGVGTDTTFNPPGPPLASEQFYNATFLIQSGGTIEHFTSESAETVPKYLQPGYDSQLEPPFPTNRYTNVMGNLDLGQYGLTYYEDPVDKLNKFGNVVEDYLGDQISSDLWKDGLLQLNGKVYHFLGDLTIDEDLIIENGDVVENPVASGTIVIDGDLNIQSNITYDPYPLPSGGKLEYIPSIAWIVKGEVTVSSSVTNADGVFIVVGQDEFDPIGELDPNTGEFSTGEGQKSLAVSGLIIAHELILQRSGIGTLEKIEPAEKVFYDGRVIVNTPPGLSDFAAALPVIREVAPVEVTP</sequence>